<feature type="compositionally biased region" description="Acidic residues" evidence="2">
    <location>
        <begin position="81"/>
        <end position="105"/>
    </location>
</feature>
<dbReference type="AlphaFoldDB" id="A0AAJ0FDL1"/>
<evidence type="ECO:0000256" key="2">
    <source>
        <dbReference type="SAM" id="MobiDB-lite"/>
    </source>
</evidence>
<sequence length="891" mass="94735">MTEPSPEIVAAASLSPLSPRPIPLHSTTATLVPKLQDHVAAAEVSLHDSLSSRLVPEAAATMASTSDAAEPSDTIVVAGDYSDDESLEESDFDAYGEDDDDEQEQEQNQPDSVIDDYAKTFDSPSEPEQQGEAGEAQPDVSMVEESMNSSSAPATLKSESPPATTSVLPSPPAPEAAITNGLAAPDSSAPSDRGLSEAPSADLSAVSKSTASPSIAAAAAASESMTDAVAPSAPTVPSATSTPTSPDDDGGSIDIVQLVKDITAGAASSTTSAPSAQATPVTSQSVSNTTSTLSPSASLPPKPLVSHHQQNHLPAFPQAHSFPARNPNSLPSVTPLTNTGTASRGQYSSTGAPGTAHDGFSSLPPPPQSGYGVTHAQPLSSPSTTHYAPPHSPAGYQGWDAFLVDEKRYVDEAKWERFPEGSRIFMGNLSADKVTKREVFDIFSRFGRLAQISLKNVYGFVQYHTVAEGQAAMQGAQGIELGGRKIHLEISRNKKKENRQRSPERRMPPRERGGRPNDRFDNRESGWRRDDHRHRRSPSPPRHDRRASRDGFGPRDRDFGSFDRRRSRSPPRHGRSGPESYRARSPSPRRRAPSDVGVDIPRRYGSDVPDVQLVLLQEVSRDFVAFVERAFKDRGLKTDVMFFNPRFPRDALVQRQVLEGVHGIVDLDFRAEAQRRINIQLFRRPVNSEVQFELYDSIDPPTAAALVLREKSQSAQPAPSYPPQGYGRPYYPEPAPAAAPASAPVNGYAYHYSQPSAPQPQPQPAAHAPNIPNIATLDNAALQTLLASLNPQQGQAGLHGHQTGISLTGGAPVSSIDLHAMLGNLGTVAAAQPAPAHGYPAASAYGAAPAYLGPGIAGMPSTTTPVGVGFGGADTAQQVQTIMEQLRRATQ</sequence>
<evidence type="ECO:0000259" key="3">
    <source>
        <dbReference type="PROSITE" id="PS50102"/>
    </source>
</evidence>
<feature type="region of interest" description="Disordered" evidence="2">
    <location>
        <begin position="750"/>
        <end position="771"/>
    </location>
</feature>
<feature type="region of interest" description="Disordered" evidence="2">
    <location>
        <begin position="1"/>
        <end position="25"/>
    </location>
</feature>
<name>A0AAJ0FDL1_9PEZI</name>
<dbReference type="InterPro" id="IPR035979">
    <property type="entry name" value="RBD_domain_sf"/>
</dbReference>
<feature type="compositionally biased region" description="Polar residues" evidence="2">
    <location>
        <begin position="157"/>
        <end position="168"/>
    </location>
</feature>
<comment type="caution">
    <text evidence="4">The sequence shown here is derived from an EMBL/GenBank/DDBJ whole genome shotgun (WGS) entry which is preliminary data.</text>
</comment>
<gene>
    <name evidence="4" type="ORF">QBC47DRAFT_178124</name>
</gene>
<dbReference type="SMART" id="SM00360">
    <property type="entry name" value="RRM"/>
    <property type="match status" value="1"/>
</dbReference>
<feature type="compositionally biased region" description="Polar residues" evidence="2">
    <location>
        <begin position="377"/>
        <end position="386"/>
    </location>
</feature>
<accession>A0AAJ0FDL1</accession>
<keyword evidence="1" id="KW-0694">RNA-binding</keyword>
<evidence type="ECO:0000313" key="4">
    <source>
        <dbReference type="EMBL" id="KAK1757290.1"/>
    </source>
</evidence>
<organism evidence="4 5">
    <name type="scientific">Echria macrotheca</name>
    <dbReference type="NCBI Taxonomy" id="438768"/>
    <lineage>
        <taxon>Eukaryota</taxon>
        <taxon>Fungi</taxon>
        <taxon>Dikarya</taxon>
        <taxon>Ascomycota</taxon>
        <taxon>Pezizomycotina</taxon>
        <taxon>Sordariomycetes</taxon>
        <taxon>Sordariomycetidae</taxon>
        <taxon>Sordariales</taxon>
        <taxon>Schizotheciaceae</taxon>
        <taxon>Echria</taxon>
    </lineage>
</organism>
<dbReference type="Pfam" id="PF00076">
    <property type="entry name" value="RRM_1"/>
    <property type="match status" value="1"/>
</dbReference>
<feature type="region of interest" description="Disordered" evidence="2">
    <location>
        <begin position="58"/>
        <end position="391"/>
    </location>
</feature>
<feature type="compositionally biased region" description="Low complexity" evidence="2">
    <location>
        <begin position="713"/>
        <end position="730"/>
    </location>
</feature>
<feature type="domain" description="RRM" evidence="3">
    <location>
        <begin position="422"/>
        <end position="493"/>
    </location>
</feature>
<feature type="compositionally biased region" description="Basic residues" evidence="2">
    <location>
        <begin position="565"/>
        <end position="575"/>
    </location>
</feature>
<feature type="compositionally biased region" description="Low complexity" evidence="2">
    <location>
        <begin position="58"/>
        <end position="69"/>
    </location>
</feature>
<dbReference type="PANTHER" id="PTHR23295:SF6">
    <property type="entry name" value="NEOSIN, ISOFORM A"/>
    <property type="match status" value="1"/>
</dbReference>
<reference evidence="4" key="1">
    <citation type="submission" date="2023-06" db="EMBL/GenBank/DDBJ databases">
        <title>Genome-scale phylogeny and comparative genomics of the fungal order Sordariales.</title>
        <authorList>
            <consortium name="Lawrence Berkeley National Laboratory"/>
            <person name="Hensen N."/>
            <person name="Bonometti L."/>
            <person name="Westerberg I."/>
            <person name="Brannstrom I.O."/>
            <person name="Guillou S."/>
            <person name="Cros-Aarteil S."/>
            <person name="Calhoun S."/>
            <person name="Haridas S."/>
            <person name="Kuo A."/>
            <person name="Mondo S."/>
            <person name="Pangilinan J."/>
            <person name="Riley R."/>
            <person name="Labutti K."/>
            <person name="Andreopoulos B."/>
            <person name="Lipzen A."/>
            <person name="Chen C."/>
            <person name="Yanf M."/>
            <person name="Daum C."/>
            <person name="Ng V."/>
            <person name="Clum A."/>
            <person name="Steindorff A."/>
            <person name="Ohm R."/>
            <person name="Martin F."/>
            <person name="Silar P."/>
            <person name="Natvig D."/>
            <person name="Lalanne C."/>
            <person name="Gautier V."/>
            <person name="Ament-Velasquez S.L."/>
            <person name="Kruys A."/>
            <person name="Hutchinson M.I."/>
            <person name="Powell A.J."/>
            <person name="Barry K."/>
            <person name="Miller A.N."/>
            <person name="Grigoriev I.V."/>
            <person name="Debuchy R."/>
            <person name="Gladieux P."/>
            <person name="Thoren M.H."/>
            <person name="Johannesson H."/>
        </authorList>
    </citation>
    <scope>NUCLEOTIDE SEQUENCE</scope>
    <source>
        <strain evidence="4">PSN4</strain>
    </source>
</reference>
<keyword evidence="5" id="KW-1185">Reference proteome</keyword>
<dbReference type="Proteomes" id="UP001239445">
    <property type="component" value="Unassembled WGS sequence"/>
</dbReference>
<dbReference type="PROSITE" id="PS50102">
    <property type="entry name" value="RRM"/>
    <property type="match status" value="1"/>
</dbReference>
<protein>
    <submittedName>
        <fullName evidence="4">Splicing factor, arginine/serine-rich 6</fullName>
    </submittedName>
</protein>
<dbReference type="Gene3D" id="3.30.70.330">
    <property type="match status" value="1"/>
</dbReference>
<dbReference type="GO" id="GO:0003723">
    <property type="term" value="F:RNA binding"/>
    <property type="evidence" value="ECO:0007669"/>
    <property type="project" value="UniProtKB-UniRule"/>
</dbReference>
<proteinExistence type="predicted"/>
<feature type="region of interest" description="Disordered" evidence="2">
    <location>
        <begin position="709"/>
        <end position="738"/>
    </location>
</feature>
<feature type="compositionally biased region" description="Low complexity" evidence="2">
    <location>
        <begin position="126"/>
        <end position="151"/>
    </location>
</feature>
<feature type="compositionally biased region" description="Low complexity" evidence="2">
    <location>
        <begin position="207"/>
        <end position="245"/>
    </location>
</feature>
<evidence type="ECO:0000313" key="5">
    <source>
        <dbReference type="Proteomes" id="UP001239445"/>
    </source>
</evidence>
<dbReference type="SUPFAM" id="SSF54928">
    <property type="entry name" value="RNA-binding domain, RBD"/>
    <property type="match status" value="1"/>
</dbReference>
<dbReference type="InterPro" id="IPR052600">
    <property type="entry name" value="Nuc_rcpt_coact/corep"/>
</dbReference>
<feature type="compositionally biased region" description="Basic and acidic residues" evidence="2">
    <location>
        <begin position="499"/>
        <end position="530"/>
    </location>
</feature>
<dbReference type="InterPro" id="IPR012677">
    <property type="entry name" value="Nucleotide-bd_a/b_plait_sf"/>
</dbReference>
<feature type="compositionally biased region" description="Low complexity" evidence="2">
    <location>
        <begin position="263"/>
        <end position="297"/>
    </location>
</feature>
<dbReference type="InterPro" id="IPR000504">
    <property type="entry name" value="RRM_dom"/>
</dbReference>
<feature type="compositionally biased region" description="Polar residues" evidence="2">
    <location>
        <begin position="326"/>
        <end position="352"/>
    </location>
</feature>
<dbReference type="EMBL" id="MU839831">
    <property type="protein sequence ID" value="KAK1757290.1"/>
    <property type="molecule type" value="Genomic_DNA"/>
</dbReference>
<evidence type="ECO:0000256" key="1">
    <source>
        <dbReference type="PROSITE-ProRule" id="PRU00176"/>
    </source>
</evidence>
<feature type="region of interest" description="Disordered" evidence="2">
    <location>
        <begin position="487"/>
        <end position="603"/>
    </location>
</feature>
<feature type="compositionally biased region" description="Basic and acidic residues" evidence="2">
    <location>
        <begin position="547"/>
        <end position="564"/>
    </location>
</feature>
<dbReference type="PANTHER" id="PTHR23295">
    <property type="entry name" value="NUCLEAR RECEPTOR COACTIVATOR 5-RELATED"/>
    <property type="match status" value="1"/>
</dbReference>